<accession>A0AAU7U3G0</accession>
<dbReference type="RefSeq" id="WP_350262533.1">
    <property type="nucleotide sequence ID" value="NZ_CP158294.1"/>
</dbReference>
<dbReference type="GO" id="GO:0006886">
    <property type="term" value="P:intracellular protein transport"/>
    <property type="evidence" value="ECO:0007669"/>
    <property type="project" value="InterPro"/>
</dbReference>
<dbReference type="NCBIfam" id="TIGR01004">
    <property type="entry name" value="PulS_OutS"/>
    <property type="match status" value="1"/>
</dbReference>
<dbReference type="InterPro" id="IPR038432">
    <property type="entry name" value="PulS/OutS-like_sf"/>
</dbReference>
<geneLocation type="plasmid" evidence="1">
    <name>plasmindB</name>
</geneLocation>
<sequence>MTFTLRFGCIIATLCILAGCETSKHPQPPQSIQEQQLAALISGSNWVRNNCNQKEIPEQSVLVQNALVSAKEKGWKVELISSQMMSSLIDERYQKLSEDRTPVSQKCATLSSALMPFLQNIK</sequence>
<dbReference type="Gene3D" id="1.20.58.1630">
    <property type="entry name" value="Chaperone lipoprotein PulS/OutS"/>
    <property type="match status" value="1"/>
</dbReference>
<gene>
    <name evidence="1" type="primary">gspS</name>
    <name evidence="1" type="ORF">AAF463_24560</name>
</gene>
<dbReference type="AlphaFoldDB" id="A0AAU7U3G0"/>
<proteinExistence type="predicted"/>
<organism evidence="1">
    <name type="scientific">Pantoea sp. BJ2</name>
    <dbReference type="NCBI Taxonomy" id="3141322"/>
    <lineage>
        <taxon>Bacteria</taxon>
        <taxon>Pseudomonadati</taxon>
        <taxon>Pseudomonadota</taxon>
        <taxon>Gammaproteobacteria</taxon>
        <taxon>Enterobacterales</taxon>
        <taxon>Erwiniaceae</taxon>
        <taxon>Pantoea</taxon>
    </lineage>
</organism>
<dbReference type="PROSITE" id="PS51257">
    <property type="entry name" value="PROKAR_LIPOPROTEIN"/>
    <property type="match status" value="1"/>
</dbReference>
<keyword evidence="1" id="KW-0614">Plasmid</keyword>
<dbReference type="Pfam" id="PF09691">
    <property type="entry name" value="T2SS_PulS_OutS"/>
    <property type="match status" value="1"/>
</dbReference>
<evidence type="ECO:0000313" key="1">
    <source>
        <dbReference type="EMBL" id="XBV47498.1"/>
    </source>
</evidence>
<dbReference type="InterPro" id="IPR019114">
    <property type="entry name" value="Chap_lipoprot_PulS/OutS-like"/>
</dbReference>
<dbReference type="InterPro" id="IPR005699">
    <property type="entry name" value="Chap_lipoprot_PulS/OutS"/>
</dbReference>
<keyword evidence="1" id="KW-0449">Lipoprotein</keyword>
<protein>
    <submittedName>
        <fullName evidence="1">Type II secretion system pilot lipoprotein GspS</fullName>
    </submittedName>
</protein>
<reference evidence="1" key="1">
    <citation type="submission" date="2024-06" db="EMBL/GenBank/DDBJ databases">
        <title>Multiomics insights into the TNT degradation mechanism by Pantoea sp. BJ2 isolated from an ammunition destruction site.</title>
        <authorList>
            <person name="Luo J."/>
        </authorList>
    </citation>
    <scope>NUCLEOTIDE SEQUENCE</scope>
    <source>
        <strain evidence="1">BJ2</strain>
        <plasmid evidence="1">plasmindB</plasmid>
    </source>
</reference>
<dbReference type="EMBL" id="CP158294">
    <property type="protein sequence ID" value="XBV47498.1"/>
    <property type="molecule type" value="Genomic_DNA"/>
</dbReference>
<name>A0AAU7U3G0_9GAMM</name>